<dbReference type="Proteomes" id="UP000198604">
    <property type="component" value="Unassembled WGS sequence"/>
</dbReference>
<dbReference type="InterPro" id="IPR011322">
    <property type="entry name" value="N-reg_PII-like_a/b"/>
</dbReference>
<keyword evidence="3" id="KW-1185">Reference proteome</keyword>
<sequence>MKKIEAIIRTEKLEDVKRALSHMEQNHGMTVCQVLGFGKQHGFAELVRGQKVIPSLLSKVKIEMVVKDEEVEELVELIQVTSLTGEVGDGKIFISPIEDVIRIRTNERGQDAL</sequence>
<dbReference type="GO" id="GO:0006808">
    <property type="term" value="P:regulation of nitrogen utilization"/>
    <property type="evidence" value="ECO:0007669"/>
    <property type="project" value="InterPro"/>
</dbReference>
<dbReference type="GO" id="GO:0005524">
    <property type="term" value="F:ATP binding"/>
    <property type="evidence" value="ECO:0007669"/>
    <property type="project" value="TreeGrafter"/>
</dbReference>
<reference evidence="3" key="1">
    <citation type="submission" date="2015-03" db="EMBL/GenBank/DDBJ databases">
        <authorList>
            <person name="Urmite Genomes"/>
        </authorList>
    </citation>
    <scope>NUCLEOTIDE SEQUENCE [LARGE SCALE GENOMIC DNA]</scope>
    <source>
        <strain evidence="3">FF10</strain>
    </source>
</reference>
<gene>
    <name evidence="2" type="primary">gnlB</name>
    <name evidence="2" type="ORF">BN1356_00493</name>
</gene>
<dbReference type="PANTHER" id="PTHR30115:SF11">
    <property type="entry name" value="NITROGEN REGULATORY PROTEIN P-II HOMOLOG"/>
    <property type="match status" value="1"/>
</dbReference>
<proteinExistence type="inferred from homology"/>
<dbReference type="PANTHER" id="PTHR30115">
    <property type="entry name" value="NITROGEN REGULATORY PROTEIN P-II"/>
    <property type="match status" value="1"/>
</dbReference>
<protein>
    <submittedName>
        <fullName evidence="2">Nitrogen regulatory protein P-II</fullName>
    </submittedName>
</protein>
<evidence type="ECO:0000313" key="3">
    <source>
        <dbReference type="Proteomes" id="UP000198604"/>
    </source>
</evidence>
<organism evidence="2 3">
    <name type="scientific">Streptococcus varani</name>
    <dbReference type="NCBI Taxonomy" id="1608583"/>
    <lineage>
        <taxon>Bacteria</taxon>
        <taxon>Bacillati</taxon>
        <taxon>Bacillota</taxon>
        <taxon>Bacilli</taxon>
        <taxon>Lactobacillales</taxon>
        <taxon>Streptococcaceae</taxon>
        <taxon>Streptococcus</taxon>
    </lineage>
</organism>
<dbReference type="PRINTS" id="PR00340">
    <property type="entry name" value="PIIGLNB"/>
</dbReference>
<dbReference type="InterPro" id="IPR002187">
    <property type="entry name" value="N-reg_PII"/>
</dbReference>
<dbReference type="EMBL" id="CTEN01000001">
    <property type="protein sequence ID" value="CQR24130.1"/>
    <property type="molecule type" value="Genomic_DNA"/>
</dbReference>
<dbReference type="OrthoDB" id="9802729at2"/>
<dbReference type="PROSITE" id="PS51343">
    <property type="entry name" value="PII_GLNB_DOM"/>
    <property type="match status" value="1"/>
</dbReference>
<dbReference type="PROSITE" id="PS00638">
    <property type="entry name" value="PII_GLNB_CTER"/>
    <property type="match status" value="1"/>
</dbReference>
<dbReference type="InterPro" id="IPR017918">
    <property type="entry name" value="N-reg_PII_CS"/>
</dbReference>
<dbReference type="Pfam" id="PF00543">
    <property type="entry name" value="P-II"/>
    <property type="match status" value="1"/>
</dbReference>
<comment type="similarity">
    <text evidence="1">Belongs to the P(II) protein family.</text>
</comment>
<dbReference type="Gene3D" id="3.30.70.120">
    <property type="match status" value="1"/>
</dbReference>
<dbReference type="STRING" id="1608583.BN1356_00493"/>
<dbReference type="InterPro" id="IPR015867">
    <property type="entry name" value="N-reg_PII/ATP_PRibTrfase_C"/>
</dbReference>
<dbReference type="SMART" id="SM00938">
    <property type="entry name" value="P-II"/>
    <property type="match status" value="1"/>
</dbReference>
<dbReference type="RefSeq" id="WP_093649832.1">
    <property type="nucleotide sequence ID" value="NZ_CTEN01000001.1"/>
</dbReference>
<accession>A0A0E4H3J3</accession>
<dbReference type="AlphaFoldDB" id="A0A0E4H3J3"/>
<dbReference type="GO" id="GO:0005829">
    <property type="term" value="C:cytosol"/>
    <property type="evidence" value="ECO:0007669"/>
    <property type="project" value="TreeGrafter"/>
</dbReference>
<name>A0A0E4H3J3_9STRE</name>
<evidence type="ECO:0000256" key="1">
    <source>
        <dbReference type="RuleBase" id="RU003936"/>
    </source>
</evidence>
<dbReference type="SUPFAM" id="SSF54913">
    <property type="entry name" value="GlnB-like"/>
    <property type="match status" value="1"/>
</dbReference>
<evidence type="ECO:0000313" key="2">
    <source>
        <dbReference type="EMBL" id="CQR24130.1"/>
    </source>
</evidence>
<dbReference type="GO" id="GO:0030234">
    <property type="term" value="F:enzyme regulator activity"/>
    <property type="evidence" value="ECO:0007669"/>
    <property type="project" value="InterPro"/>
</dbReference>